<name>A0A1M4Y8R6_9CLOT</name>
<evidence type="ECO:0000259" key="1">
    <source>
        <dbReference type="PROSITE" id="PS50943"/>
    </source>
</evidence>
<dbReference type="AlphaFoldDB" id="A0A1M4Y8R6"/>
<dbReference type="SUPFAM" id="SSF47413">
    <property type="entry name" value="lambda repressor-like DNA-binding domains"/>
    <property type="match status" value="1"/>
</dbReference>
<dbReference type="Gene3D" id="1.25.40.10">
    <property type="entry name" value="Tetratricopeptide repeat domain"/>
    <property type="match status" value="1"/>
</dbReference>
<feature type="domain" description="HTH cro/C1-type" evidence="1">
    <location>
        <begin position="10"/>
        <end position="63"/>
    </location>
</feature>
<protein>
    <submittedName>
        <fullName evidence="2">Helix-turn-helix domain-containing protein</fullName>
    </submittedName>
</protein>
<evidence type="ECO:0000313" key="2">
    <source>
        <dbReference type="EMBL" id="SHF02217.1"/>
    </source>
</evidence>
<dbReference type="RefSeq" id="WP_072897114.1">
    <property type="nucleotide sequence ID" value="NZ_FQVM01000025.1"/>
</dbReference>
<dbReference type="Proteomes" id="UP000184035">
    <property type="component" value="Unassembled WGS sequence"/>
</dbReference>
<keyword evidence="3" id="KW-1185">Reference proteome</keyword>
<gene>
    <name evidence="2" type="ORF">SAMN05443638_12517</name>
</gene>
<dbReference type="STRING" id="1533.SAMN05443638_12517"/>
<dbReference type="InterPro" id="IPR011990">
    <property type="entry name" value="TPR-like_helical_dom_sf"/>
</dbReference>
<dbReference type="InterPro" id="IPR019734">
    <property type="entry name" value="TPR_rpt"/>
</dbReference>
<sequence>MEILSTGEKIKRARIYKGITLKELCEDKISISKMSCIENGKVKAEPWIINIVAEKLDLDVKYLKQDVREQIEKSLEKSLNNKEDKNFEEDLKTYLSYAKDYKYYDLAFDIMHELFRFYLRDEKYDKVQDIITDYYSLYQNYSKGAEEYFKDMAYYFYKSREYIESITCINRLREALKNDLNTELDCELLFAEGICYYRLGYDDEAYSIIFKAKEKSVNIDNKLLKGQILGAFAAVMIEKEQRGAEKYMEESEILLKDRAKARCYLKETYGDKYFKIGKKDIAIKEIREALDEFPQNQGAAYGDFLNKCVGTLIKNQEFDLAQHYSEMALNIAINCNNIKLIEKAYYLKGLILQKKGMYLQSEMYMNLSLDALLKFGTKEEKYDRYLEMANMYYILNETRESLKYFTLALNLEKRL</sequence>
<dbReference type="GO" id="GO:0003677">
    <property type="term" value="F:DNA binding"/>
    <property type="evidence" value="ECO:0007669"/>
    <property type="project" value="InterPro"/>
</dbReference>
<organism evidence="2 3">
    <name type="scientific">Clostridium fallax</name>
    <dbReference type="NCBI Taxonomy" id="1533"/>
    <lineage>
        <taxon>Bacteria</taxon>
        <taxon>Bacillati</taxon>
        <taxon>Bacillota</taxon>
        <taxon>Clostridia</taxon>
        <taxon>Eubacteriales</taxon>
        <taxon>Clostridiaceae</taxon>
        <taxon>Clostridium</taxon>
    </lineage>
</organism>
<dbReference type="PROSITE" id="PS50943">
    <property type="entry name" value="HTH_CROC1"/>
    <property type="match status" value="1"/>
</dbReference>
<dbReference type="SUPFAM" id="SSF48452">
    <property type="entry name" value="TPR-like"/>
    <property type="match status" value="2"/>
</dbReference>
<evidence type="ECO:0000313" key="3">
    <source>
        <dbReference type="Proteomes" id="UP000184035"/>
    </source>
</evidence>
<dbReference type="SMART" id="SM00028">
    <property type="entry name" value="TPR"/>
    <property type="match status" value="5"/>
</dbReference>
<dbReference type="InterPro" id="IPR001387">
    <property type="entry name" value="Cro/C1-type_HTH"/>
</dbReference>
<dbReference type="EMBL" id="FQVM01000025">
    <property type="protein sequence ID" value="SHF02217.1"/>
    <property type="molecule type" value="Genomic_DNA"/>
</dbReference>
<dbReference type="OrthoDB" id="2986817at2"/>
<dbReference type="CDD" id="cd00093">
    <property type="entry name" value="HTH_XRE"/>
    <property type="match status" value="1"/>
</dbReference>
<dbReference type="Gene3D" id="1.10.260.40">
    <property type="entry name" value="lambda repressor-like DNA-binding domains"/>
    <property type="match status" value="1"/>
</dbReference>
<accession>A0A1M4Y8R6</accession>
<dbReference type="InterPro" id="IPR010982">
    <property type="entry name" value="Lambda_DNA-bd_dom_sf"/>
</dbReference>
<proteinExistence type="predicted"/>
<reference evidence="2 3" key="1">
    <citation type="submission" date="2016-11" db="EMBL/GenBank/DDBJ databases">
        <authorList>
            <person name="Jaros S."/>
            <person name="Januszkiewicz K."/>
            <person name="Wedrychowicz H."/>
        </authorList>
    </citation>
    <scope>NUCLEOTIDE SEQUENCE [LARGE SCALE GENOMIC DNA]</scope>
    <source>
        <strain evidence="2 3">DSM 2631</strain>
    </source>
</reference>